<organism evidence="2 3">
    <name type="scientific">Ensete ventricosum</name>
    <name type="common">Abyssinian banana</name>
    <name type="synonym">Musa ensete</name>
    <dbReference type="NCBI Taxonomy" id="4639"/>
    <lineage>
        <taxon>Eukaryota</taxon>
        <taxon>Viridiplantae</taxon>
        <taxon>Streptophyta</taxon>
        <taxon>Embryophyta</taxon>
        <taxon>Tracheophyta</taxon>
        <taxon>Spermatophyta</taxon>
        <taxon>Magnoliopsida</taxon>
        <taxon>Liliopsida</taxon>
        <taxon>Zingiberales</taxon>
        <taxon>Musaceae</taxon>
        <taxon>Ensete</taxon>
    </lineage>
</organism>
<keyword evidence="3" id="KW-1185">Reference proteome</keyword>
<accession>A0AAV8QCP4</accession>
<dbReference type="PANTHER" id="PTHR31267">
    <property type="entry name" value="DENTIN SIALOPHOSPHOPROTEIN-LIKE PROTEIN"/>
    <property type="match status" value="1"/>
</dbReference>
<evidence type="ECO:0000313" key="2">
    <source>
        <dbReference type="EMBL" id="KAJ8505942.1"/>
    </source>
</evidence>
<reference evidence="2 3" key="1">
    <citation type="submission" date="2022-12" db="EMBL/GenBank/DDBJ databases">
        <title>Chromosome-scale assembly of the Ensete ventricosum genome.</title>
        <authorList>
            <person name="Dussert Y."/>
            <person name="Stocks J."/>
            <person name="Wendawek A."/>
            <person name="Woldeyes F."/>
            <person name="Nichols R.A."/>
            <person name="Borrell J.S."/>
        </authorList>
    </citation>
    <scope>NUCLEOTIDE SEQUENCE [LARGE SCALE GENOMIC DNA]</scope>
    <source>
        <strain evidence="3">cv. Maze</strain>
        <tissue evidence="2">Seeds</tissue>
    </source>
</reference>
<evidence type="ECO:0000313" key="3">
    <source>
        <dbReference type="Proteomes" id="UP001222027"/>
    </source>
</evidence>
<feature type="compositionally biased region" description="Basic and acidic residues" evidence="1">
    <location>
        <begin position="1432"/>
        <end position="1442"/>
    </location>
</feature>
<protein>
    <submittedName>
        <fullName evidence="2">Uncharacterized protein</fullName>
    </submittedName>
</protein>
<dbReference type="EMBL" id="JAQQAF010000002">
    <property type="protein sequence ID" value="KAJ8505942.1"/>
    <property type="molecule type" value="Genomic_DNA"/>
</dbReference>
<feature type="region of interest" description="Disordered" evidence="1">
    <location>
        <begin position="1862"/>
        <end position="1889"/>
    </location>
</feature>
<dbReference type="PANTHER" id="PTHR31267:SF2">
    <property type="entry name" value="EXPRESSED PROTEIN"/>
    <property type="match status" value="1"/>
</dbReference>
<dbReference type="Proteomes" id="UP001222027">
    <property type="component" value="Unassembled WGS sequence"/>
</dbReference>
<gene>
    <name evidence="2" type="ORF">OPV22_006828</name>
</gene>
<proteinExistence type="predicted"/>
<feature type="region of interest" description="Disordered" evidence="1">
    <location>
        <begin position="1425"/>
        <end position="1445"/>
    </location>
</feature>
<feature type="region of interest" description="Disordered" evidence="1">
    <location>
        <begin position="1268"/>
        <end position="1302"/>
    </location>
</feature>
<evidence type="ECO:0000256" key="1">
    <source>
        <dbReference type="SAM" id="MobiDB-lite"/>
    </source>
</evidence>
<name>A0AAV8QCP4_ENSVE</name>
<comment type="caution">
    <text evidence="2">The sequence shown here is derived from an EMBL/GenBank/DDBJ whole genome shotgun (WGS) entry which is preliminary data.</text>
</comment>
<feature type="region of interest" description="Disordered" evidence="1">
    <location>
        <begin position="1"/>
        <end position="48"/>
    </location>
</feature>
<sequence length="1889" mass="208783">MVADIRPPAVVRRRHGQAREGVFPGGALPRGRDSAGHRHGAPEAATTDHIRRKCCIRSAALMAPKWIGDRRTRHGEVPSRDDSLIDYNSEAAPRHRRSNHINVQAVHAGRWIWGQTQQNARLQRGVIAGSARLQGKQAFCDVRRSHSLHGNLWTFVGNIADKEEKEIREALSAAASCLLPSPFPLDQILQRTKEVAERLLDLSDSQDFLIGATYLVLQTNSKEHPNFNNMDLWQQQLKYKKMLELQRHQQCQQLDQEARQHKSHSHLSVSAKSAAHLPRVMNEMSANDTSNNMWAGNSVRGMPIMPNNSQMLFSGNMNCTQASVSLAMCDLSNGHILPDNHSQTLQTMGFMPQQLDQSLHGMPASAGNRPFANQDPFVNQCSQLFGMSNDGTNLMTKAACFQTEKVSDPSNNFQTDHCFPEQDYSQDTISVTTHNFQGKGVMGNDTMQIFSSDVTSGNYQQVNHMQDSLQIQEFHGGQVQNVWSGNLQEKSPVHVGTSTGVSSLDPTEEKILFGTNDDDNWGASFGGSFNSFMSGYPHGHPSQSEYLGAFPSIQSGSWSALMQEAVQASSSEQVVHEEWSGLNIQKTEQPMLMRSNTFDDTVRQLAAWNDSSLLNASFSTSRLPSQTYDADRDSNLNAVPNFQHTFKSSHGNNNGVPAKVPFVSFQLSTEDKIQFLQNQEQEQYLESGLQLQTPVTNRIWTEHTHDQKENNSADVQFKSQNIVEGWNQQENIYFSTTNRQHSYGPNGSSTSSLVTPDGHGTSLIHGTDDNVWKSGASHVNPNGGMQPLKSNSHVQTEGSLNDNSNFAANSNVLNLTQEMNQQGINRYQVVSEKKIMHDICGNFRGNGNMVSSQNQPSRRLQTWETSINSTNKRLANTYDRKNEHLDFFSGEGYSHGRDTNYTVAAEENPTLIDCQSSFIGNQKHSTLSGEKSERYLIPPSHPPQFQGLADVVFQGVKSAVTEYVGNSQFENHDVLNKPMDVVKRIANGAKELQPRDSIHASNVSFDVIAAQSLENKRISQFSPNMFELLHKVDQSRDDNEIITPVPAQAAADVTASRPHFSQPSTLHGFGLHFSTPSQSVPLPNFELSPQTPINYRQPLGKEAGDKDQLLSTPMMGSLPHESYQVENWINTSNVSRQEHKGTSGLDQKKMLPVIPSDFPYVGDQLQGNQEQCPPGIKYLLEQQQETLVSNSGGHEALDETISNYLGNQANASILVRNSMLLRDPPVAHNGDAADQSVQTSLPILAGRVPPSLAVPTSDTHESAYPQEMTHTKGTGTVPSLVKSSGRHSPVVETRSGSQSNISGMSQQAGFSKMLHHVWANLSAQQRLAGLQPHRVASNILQSIINHDRDASSWGLQMADSRGNQEENAPTEVGSSLINSQDRDHQTMGNFFKPKHAETADGALSATTPQGLEPISSFSCRDSNVSFPSSVQHHQDIDTEKSGESSGFHPQVVHFPATNTAPCRGDDCFSAHISVPSDSQQQNYSLLHQMQAIKDADSDSSMTLGKRLKGAAISSNASNMEQRAGQIFVHRQNELFRVPTDGKQSSFLSDVRTLSFALKDNKRHTQMSSVAEHHDLHDHMHSPDTSSSASLISGNEHYRSSPQMTLSLFEKYMTYKNDMAIAKHDGDHFCGSMESSPIVEQITDSSKFGSIKQSTFASAMAANESSTFSLPSTVMDHNVGLRSKKRKSTTSKLLPWHKEISQGLQRLQSTSITELAWAQAVNRLIEKVADEAESIEDGPSKFQPRRRLILTTQMIQQLLPAVPPAMINIEATSAYETLTYYVAKSSLADACSQISSFERDSCADVNLTINKVKSFELRDHIFSKIVEEFNGRSKKLKSEFSRLHKKASTLDVRLEGQELESKFSSKEVESSSFSGEDGSWSPAASCDDDH</sequence>
<feature type="compositionally biased region" description="Low complexity" evidence="1">
    <location>
        <begin position="1869"/>
        <end position="1880"/>
    </location>
</feature>